<dbReference type="InterPro" id="IPR008995">
    <property type="entry name" value="Mo/tungstate-bd_C_term_dom"/>
</dbReference>
<dbReference type="AlphaFoldDB" id="A0A4R7AW89"/>
<dbReference type="Gene3D" id="2.40.50.100">
    <property type="match status" value="2"/>
</dbReference>
<dbReference type="Proteomes" id="UP000295611">
    <property type="component" value="Unassembled WGS sequence"/>
</dbReference>
<keyword evidence="1 2" id="KW-0500">Molybdenum</keyword>
<evidence type="ECO:0000256" key="1">
    <source>
        <dbReference type="ARBA" id="ARBA00022505"/>
    </source>
</evidence>
<evidence type="ECO:0000313" key="5">
    <source>
        <dbReference type="Proteomes" id="UP000295611"/>
    </source>
</evidence>
<dbReference type="NCBIfam" id="TIGR00638">
    <property type="entry name" value="Mop"/>
    <property type="match status" value="2"/>
</dbReference>
<dbReference type="OrthoDB" id="9800709at2"/>
<evidence type="ECO:0000256" key="2">
    <source>
        <dbReference type="PROSITE-ProRule" id="PRU01213"/>
    </source>
</evidence>
<dbReference type="PROSITE" id="PS51866">
    <property type="entry name" value="MOP"/>
    <property type="match status" value="2"/>
</dbReference>
<comment type="caution">
    <text evidence="4">The sequence shown here is derived from an EMBL/GenBank/DDBJ whole genome shotgun (WGS) entry which is preliminary data.</text>
</comment>
<organism evidence="4 5">
    <name type="scientific">Paludibacterium purpuratum</name>
    <dbReference type="NCBI Taxonomy" id="1144873"/>
    <lineage>
        <taxon>Bacteria</taxon>
        <taxon>Pseudomonadati</taxon>
        <taxon>Pseudomonadota</taxon>
        <taxon>Betaproteobacteria</taxon>
        <taxon>Neisseriales</taxon>
        <taxon>Chromobacteriaceae</taxon>
        <taxon>Paludibacterium</taxon>
    </lineage>
</organism>
<dbReference type="GO" id="GO:0015689">
    <property type="term" value="P:molybdate ion transport"/>
    <property type="evidence" value="ECO:0007669"/>
    <property type="project" value="InterPro"/>
</dbReference>
<keyword evidence="5" id="KW-1185">Reference proteome</keyword>
<evidence type="ECO:0000259" key="3">
    <source>
        <dbReference type="PROSITE" id="PS51866"/>
    </source>
</evidence>
<dbReference type="Pfam" id="PF03459">
    <property type="entry name" value="TOBE"/>
    <property type="match status" value="2"/>
</dbReference>
<protein>
    <submittedName>
        <fullName evidence="4">Molybdopterin-binding protein</fullName>
    </submittedName>
</protein>
<dbReference type="InterPro" id="IPR004606">
    <property type="entry name" value="Mop_domain"/>
</dbReference>
<dbReference type="PANTHER" id="PTHR30432:SF1">
    <property type="entry name" value="DNA-BINDING TRANSCRIPTIONAL DUAL REGULATOR MODE"/>
    <property type="match status" value="1"/>
</dbReference>
<evidence type="ECO:0000313" key="4">
    <source>
        <dbReference type="EMBL" id="TDR71653.1"/>
    </source>
</evidence>
<feature type="domain" description="Mop" evidence="3">
    <location>
        <begin position="74"/>
        <end position="140"/>
    </location>
</feature>
<proteinExistence type="predicted"/>
<dbReference type="EMBL" id="SNZP01000018">
    <property type="protein sequence ID" value="TDR71653.1"/>
    <property type="molecule type" value="Genomic_DNA"/>
</dbReference>
<name>A0A4R7AW89_9NEIS</name>
<dbReference type="RefSeq" id="WP_133683854.1">
    <property type="nucleotide sequence ID" value="NZ_SNZP01000018.1"/>
</dbReference>
<feature type="domain" description="Mop" evidence="3">
    <location>
        <begin position="2"/>
        <end position="68"/>
    </location>
</feature>
<dbReference type="InterPro" id="IPR005116">
    <property type="entry name" value="Transp-assoc_OB_typ1"/>
</dbReference>
<reference evidence="4 5" key="1">
    <citation type="submission" date="2019-03" db="EMBL/GenBank/DDBJ databases">
        <title>Genomic Encyclopedia of Type Strains, Phase III (KMG-III): the genomes of soil and plant-associated and newly described type strains.</title>
        <authorList>
            <person name="Whitman W."/>
        </authorList>
    </citation>
    <scope>NUCLEOTIDE SEQUENCE [LARGE SCALE GENOMIC DNA]</scope>
    <source>
        <strain evidence="4 5">CECT 8976</strain>
    </source>
</reference>
<dbReference type="SUPFAM" id="SSF50331">
    <property type="entry name" value="MOP-like"/>
    <property type="match status" value="2"/>
</dbReference>
<accession>A0A4R7AW89</accession>
<sequence length="142" mass="14546">MKSSARNQFSGVVKAVRTGAVNDEIELELLGGQVLVAVVTHESARTLGLSVGREAVALIKSSSVIVVTDDQGVLFSARNHLRGKIARVTPGAVNSEVLIDVEGVGQIAAIVTNESCAALALAVDRPASALFKASSVIVGVKG</sequence>
<dbReference type="InterPro" id="IPR051815">
    <property type="entry name" value="Molybdate_resp_trans_reg"/>
</dbReference>
<gene>
    <name evidence="4" type="ORF">DFP86_11865</name>
</gene>
<dbReference type="PANTHER" id="PTHR30432">
    <property type="entry name" value="TRANSCRIPTIONAL REGULATOR MODE"/>
    <property type="match status" value="1"/>
</dbReference>